<keyword evidence="4" id="KW-1185">Reference proteome</keyword>
<dbReference type="SUPFAM" id="SSF110849">
    <property type="entry name" value="ParB/Sulfiredoxin"/>
    <property type="match status" value="1"/>
</dbReference>
<gene>
    <name evidence="3" type="ORF">OG814_35130</name>
</gene>
<proteinExistence type="predicted"/>
<feature type="compositionally biased region" description="Basic and acidic residues" evidence="1">
    <location>
        <begin position="238"/>
        <end position="251"/>
    </location>
</feature>
<dbReference type="EMBL" id="CP108188">
    <property type="protein sequence ID" value="WTR74148.1"/>
    <property type="molecule type" value="Genomic_DNA"/>
</dbReference>
<feature type="region of interest" description="Disordered" evidence="1">
    <location>
        <begin position="168"/>
        <end position="192"/>
    </location>
</feature>
<evidence type="ECO:0000313" key="4">
    <source>
        <dbReference type="Proteomes" id="UP001622594"/>
    </source>
</evidence>
<protein>
    <recommendedName>
        <fullName evidence="2">ParB-like N-terminal domain-containing protein</fullName>
    </recommendedName>
</protein>
<dbReference type="InterPro" id="IPR003115">
    <property type="entry name" value="ParB_N"/>
</dbReference>
<accession>A0ABZ1LL98</accession>
<feature type="region of interest" description="Disordered" evidence="1">
    <location>
        <begin position="238"/>
        <end position="257"/>
    </location>
</feature>
<evidence type="ECO:0000259" key="2">
    <source>
        <dbReference type="SMART" id="SM00470"/>
    </source>
</evidence>
<dbReference type="SMART" id="SM00470">
    <property type="entry name" value="ParB"/>
    <property type="match status" value="1"/>
</dbReference>
<sequence length="351" mass="37785">MIDSSGADIDDHATVARRVARSIGEIRRSPVARVPVTALLLAGSPRVCGEDPGHVRLLGEQENTLPPIVVHRATMRVVDGAHRVRAALLRGLSHIGAQFFDGEENEVFVLSVALNAGHGLPLSRTDRTSAARYILTSHPFWSDRSVATVAGVSAATVARLRKGVAGATTGTRIGHDGRARPVNSTEGRARASELLRRDPTASLRQVARTAGISPATAADVRDRLLRGADPLPDRLRRAVESAERRTAHRSTEGTGAAVGDVLPSAEVLTQMAESLRRDPSLRLTESGREILRLLGVCTAAVRERRRNGTSAVPPHCLDPLAKLMRGYSEIWQSFAAEFEQAHRARTRDPVA</sequence>
<dbReference type="Gene3D" id="3.90.1530.10">
    <property type="entry name" value="Conserved hypothetical protein from pyrococcus furiosus pfu- 392566-001, ParB domain"/>
    <property type="match status" value="1"/>
</dbReference>
<organism evidence="3 4">
    <name type="scientific">Streptomyces zaomyceticus</name>
    <dbReference type="NCBI Taxonomy" id="68286"/>
    <lineage>
        <taxon>Bacteria</taxon>
        <taxon>Bacillati</taxon>
        <taxon>Actinomycetota</taxon>
        <taxon>Actinomycetes</taxon>
        <taxon>Kitasatosporales</taxon>
        <taxon>Streptomycetaceae</taxon>
        <taxon>Streptomyces</taxon>
    </lineage>
</organism>
<dbReference type="RefSeq" id="WP_327160450.1">
    <property type="nucleotide sequence ID" value="NZ_CP108188.1"/>
</dbReference>
<name>A0ABZ1LL98_9ACTN</name>
<reference evidence="3 4" key="1">
    <citation type="submission" date="2022-10" db="EMBL/GenBank/DDBJ databases">
        <title>The complete genomes of actinobacterial strains from the NBC collection.</title>
        <authorList>
            <person name="Joergensen T.S."/>
            <person name="Alvarez Arevalo M."/>
            <person name="Sterndorff E.B."/>
            <person name="Faurdal D."/>
            <person name="Vuksanovic O."/>
            <person name="Mourched A.-S."/>
            <person name="Charusanti P."/>
            <person name="Shaw S."/>
            <person name="Blin K."/>
            <person name="Weber T."/>
        </authorList>
    </citation>
    <scope>NUCLEOTIDE SEQUENCE [LARGE SCALE GENOMIC DNA]</scope>
    <source>
        <strain evidence="3 4">NBC_00123</strain>
    </source>
</reference>
<evidence type="ECO:0000256" key="1">
    <source>
        <dbReference type="SAM" id="MobiDB-lite"/>
    </source>
</evidence>
<evidence type="ECO:0000313" key="3">
    <source>
        <dbReference type="EMBL" id="WTR74148.1"/>
    </source>
</evidence>
<feature type="domain" description="ParB-like N-terminal" evidence="2">
    <location>
        <begin position="32"/>
        <end position="116"/>
    </location>
</feature>
<dbReference type="Proteomes" id="UP001622594">
    <property type="component" value="Chromosome"/>
</dbReference>
<dbReference type="InterPro" id="IPR036086">
    <property type="entry name" value="ParB/Sulfiredoxin_sf"/>
</dbReference>